<accession>A0ABT4R4B3</accession>
<sequence length="153" mass="17164">MPQWAFDPRPLGDGSVLKPVPCGPLSKAWLKWLIGDSQVVCGIAPYASDGALTGRCIAGSRDLALDMLRVGWARVKALSPANSKYSRWQRYAMSARRGMWATYVIDPEEWRAKAVDRTLTRRPIADFNLLAEHEHEISPPFLDAGKRPARFDR</sequence>
<dbReference type="Gene3D" id="2.40.50.90">
    <property type="match status" value="1"/>
</dbReference>
<dbReference type="Proteomes" id="UP001152178">
    <property type="component" value="Unassembled WGS sequence"/>
</dbReference>
<dbReference type="SUPFAM" id="SSF50199">
    <property type="entry name" value="Staphylococcal nuclease"/>
    <property type="match status" value="1"/>
</dbReference>
<comment type="caution">
    <text evidence="1">The sequence shown here is derived from an EMBL/GenBank/DDBJ whole genome shotgun (WGS) entry which is preliminary data.</text>
</comment>
<proteinExistence type="predicted"/>
<reference evidence="1" key="1">
    <citation type="submission" date="2022-11" db="EMBL/GenBank/DDBJ databases">
        <authorList>
            <person name="Coimbra C."/>
        </authorList>
    </citation>
    <scope>NUCLEOTIDE SEQUENCE</scope>
    <source>
        <strain evidence="1">Jales19</strain>
    </source>
</reference>
<protein>
    <submittedName>
        <fullName evidence="1">Thermonuclease family protein</fullName>
    </submittedName>
</protein>
<dbReference type="InterPro" id="IPR035437">
    <property type="entry name" value="SNase_OB-fold_sf"/>
</dbReference>
<keyword evidence="2" id="KW-1185">Reference proteome</keyword>
<name>A0ABT4R4B3_9HYPH</name>
<organism evidence="1 2">
    <name type="scientific">Mesorhizobium qingshengii</name>
    <dbReference type="NCBI Taxonomy" id="1165689"/>
    <lineage>
        <taxon>Bacteria</taxon>
        <taxon>Pseudomonadati</taxon>
        <taxon>Pseudomonadota</taxon>
        <taxon>Alphaproteobacteria</taxon>
        <taxon>Hyphomicrobiales</taxon>
        <taxon>Phyllobacteriaceae</taxon>
        <taxon>Mesorhizobium</taxon>
    </lineage>
</organism>
<dbReference type="EMBL" id="JAPFQA010000031">
    <property type="protein sequence ID" value="MCZ8548590.1"/>
    <property type="molecule type" value="Genomic_DNA"/>
</dbReference>
<gene>
    <name evidence="1" type="ORF">OOJ09_30890</name>
</gene>
<evidence type="ECO:0000313" key="2">
    <source>
        <dbReference type="Proteomes" id="UP001152178"/>
    </source>
</evidence>
<evidence type="ECO:0000313" key="1">
    <source>
        <dbReference type="EMBL" id="MCZ8548590.1"/>
    </source>
</evidence>
<dbReference type="RefSeq" id="WP_269908837.1">
    <property type="nucleotide sequence ID" value="NZ_JAPFQA010000031.1"/>
</dbReference>